<evidence type="ECO:0000256" key="1">
    <source>
        <dbReference type="SAM" id="Coils"/>
    </source>
</evidence>
<feature type="transmembrane region" description="Helical" evidence="2">
    <location>
        <begin position="227"/>
        <end position="245"/>
    </location>
</feature>
<sequence>MSDTEIGGITGFLRLDDTQWDRTIQKVRAQAEALGTISPTITVDADTARAEEQLLAFAAFARAIGAESVTVDINVDQHTNGVGAAEVGAQAVAAAAAIEAAEHGVAEAQDDVAESATAAAAAEGALAATQTTAAASAEAEAEALDDVASSAEATAASQAALAAAYIQAVAAATSNDAAQEAVAEAQDDVAHSAVAATAATEAQTAAQTANAAASNNLAGSQQKVGSLAGWVATGIGAAVAILPAATSAAVAYGGALVGMGGAAVLGIVGASQAMKAGTEVGQQYGSILSNLKGDLDSLANTGAVAMLDDFGRAERSVTGNLPALNSLVRELGSSAGQAGSDIVSGAVTALITMRPLLVSVEGTVEAGASAFRRWAGSTDGFVRFVNDAGHDLPQLNSAFGALVGGVVNFIGAMRPAGPVVLTLVEGVGNLLTGLSQLGPVLPAIAVGAGAAFLAFQLWKGVNAILAGVDAGATSLAATWTRVTAGQWSAAASASANAAATSAQGAAASGAAASTTLLGRALTFSTGPVGLVIAGLGALAAITGVVVAATQQNTKAAADYSSALIQDNNAIGQNTAKLAAQSLQQAGVLGTAKQYGLNLTELTSAVTGNSDAQERVNGVLDKQIAKYEAQASAARMGSNGQSAAAKIAGEHVDALRALQTELEGTTNEIAKEKKQLDDANSASSGAANAAKSQAAAYGMTTTAYRDAAAGAKEHIAQAKAATEAMQMENDAAGLLSNALTLLNGGALSVAQAQTGVASAVNQAKDAFKDNGAAIEGNSAAAVANQQAIQQQVSAAQQMAEAQAKATGSTQAGVDAYKQSKAAIEDALRAQGALTPEVQAYIDKLYDVDNLKVKPTQLEVDTSQGDFGIQHIKDAIASVPDKHDTKAQALVDEAEARLRNLKQNIDSVPASKRTEMQASIAGAQRQLEILQAQIDGMRGKTLTITQRTVLVQEAVNSGAAPGVAKSAYNAHGGTAGVDGIRTQRFAAGGTSGGSVWGSAGSSFSDSIPTWLSIGEEVASAQAMTYPGARSVVKAINSDPAATMQAIAGRDADAAPVTVTVVNKTGMSLSDLIDIKVERATSRRTASVKAGRRQQ</sequence>
<dbReference type="AlphaFoldDB" id="A0A850DUS3"/>
<name>A0A850DUS3_9MICO</name>
<evidence type="ECO:0000313" key="4">
    <source>
        <dbReference type="Proteomes" id="UP000539146"/>
    </source>
</evidence>
<gene>
    <name evidence="3" type="ORF">HP467_07210</name>
</gene>
<proteinExistence type="predicted"/>
<feature type="coiled-coil region" evidence="1">
    <location>
        <begin position="654"/>
        <end position="681"/>
    </location>
</feature>
<keyword evidence="2" id="KW-1133">Transmembrane helix</keyword>
<keyword evidence="2" id="KW-0472">Membrane</keyword>
<organism evidence="3 4">
    <name type="scientific">Curtobacterium citreum</name>
    <dbReference type="NCBI Taxonomy" id="2036"/>
    <lineage>
        <taxon>Bacteria</taxon>
        <taxon>Bacillati</taxon>
        <taxon>Actinomycetota</taxon>
        <taxon>Actinomycetes</taxon>
        <taxon>Micrococcales</taxon>
        <taxon>Microbacteriaceae</taxon>
        <taxon>Curtobacterium</taxon>
    </lineage>
</organism>
<keyword evidence="2" id="KW-0812">Transmembrane</keyword>
<feature type="coiled-coil region" evidence="1">
    <location>
        <begin position="882"/>
        <end position="938"/>
    </location>
</feature>
<keyword evidence="1" id="KW-0175">Coiled coil</keyword>
<accession>A0A850DUS3</accession>
<evidence type="ECO:0000256" key="2">
    <source>
        <dbReference type="SAM" id="Phobius"/>
    </source>
</evidence>
<comment type="caution">
    <text evidence="3">The sequence shown here is derived from an EMBL/GenBank/DDBJ whole genome shotgun (WGS) entry which is preliminary data.</text>
</comment>
<evidence type="ECO:0000313" key="3">
    <source>
        <dbReference type="EMBL" id="NUU27900.1"/>
    </source>
</evidence>
<feature type="transmembrane region" description="Helical" evidence="2">
    <location>
        <begin position="528"/>
        <end position="548"/>
    </location>
</feature>
<dbReference type="EMBL" id="JABMCG010000095">
    <property type="protein sequence ID" value="NUU27900.1"/>
    <property type="molecule type" value="Genomic_DNA"/>
</dbReference>
<feature type="transmembrane region" description="Helical" evidence="2">
    <location>
        <begin position="251"/>
        <end position="270"/>
    </location>
</feature>
<reference evidence="3 4" key="1">
    <citation type="submission" date="2020-05" db="EMBL/GenBank/DDBJ databases">
        <title>Genome Sequencing of Type Strains.</title>
        <authorList>
            <person name="Lemaire J.F."/>
            <person name="Inderbitzin P."/>
            <person name="Gregorio O.A."/>
            <person name="Collins S.B."/>
            <person name="Wespe N."/>
            <person name="Knight-Connoni V."/>
        </authorList>
    </citation>
    <scope>NUCLEOTIDE SEQUENCE [LARGE SCALE GENOMIC DNA]</scope>
    <source>
        <strain evidence="3 4">DSM 20512</strain>
    </source>
</reference>
<dbReference type="Proteomes" id="UP000539146">
    <property type="component" value="Unassembled WGS sequence"/>
</dbReference>
<dbReference type="RefSeq" id="WP_175325731.1">
    <property type="nucleotide sequence ID" value="NZ_BAAAWP010000001.1"/>
</dbReference>
<protein>
    <submittedName>
        <fullName evidence="3">Uncharacterized protein</fullName>
    </submittedName>
</protein>